<gene>
    <name evidence="2" type="ORF">ZHAS_00003619</name>
</gene>
<dbReference type="EnsemblMetazoa" id="ASIC003619-RA">
    <property type="protein sequence ID" value="ASIC003619-PA"/>
    <property type="gene ID" value="ASIC003619"/>
</dbReference>
<dbReference type="AlphaFoldDB" id="A0A084VEU5"/>
<evidence type="ECO:0000256" key="1">
    <source>
        <dbReference type="SAM" id="MobiDB-lite"/>
    </source>
</evidence>
<dbReference type="EMBL" id="KE524780">
    <property type="protein sequence ID" value="KFB36489.1"/>
    <property type="molecule type" value="Genomic_DNA"/>
</dbReference>
<protein>
    <submittedName>
        <fullName evidence="2 3">Uncharacterized protein</fullName>
    </submittedName>
</protein>
<dbReference type="VEuPathDB" id="VectorBase:ASIC003619"/>
<name>A0A084VEU5_ANOSI</name>
<keyword evidence="4" id="KW-1185">Reference proteome</keyword>
<feature type="region of interest" description="Disordered" evidence="1">
    <location>
        <begin position="75"/>
        <end position="99"/>
    </location>
</feature>
<reference evidence="2 4" key="1">
    <citation type="journal article" date="2014" name="BMC Genomics">
        <title>Genome sequence of Anopheles sinensis provides insight into genetics basis of mosquito competence for malaria parasites.</title>
        <authorList>
            <person name="Zhou D."/>
            <person name="Zhang D."/>
            <person name="Ding G."/>
            <person name="Shi L."/>
            <person name="Hou Q."/>
            <person name="Ye Y."/>
            <person name="Xu Y."/>
            <person name="Zhou H."/>
            <person name="Xiong C."/>
            <person name="Li S."/>
            <person name="Yu J."/>
            <person name="Hong S."/>
            <person name="Yu X."/>
            <person name="Zou P."/>
            <person name="Chen C."/>
            <person name="Chang X."/>
            <person name="Wang W."/>
            <person name="Lv Y."/>
            <person name="Sun Y."/>
            <person name="Ma L."/>
            <person name="Shen B."/>
            <person name="Zhu C."/>
        </authorList>
    </citation>
    <scope>NUCLEOTIDE SEQUENCE [LARGE SCALE GENOMIC DNA]</scope>
</reference>
<sequence length="118" mass="13018">MQPSVSRWYPLQAALRLPPPLLMAVGGRVPTQPSDDIDDDDDLGTTTQTQRNRPRPKHITPISFGLTRQRASFVSFQHRDTSVPTKTNTSRAPPPPKGIGLRTAPFLAVCLAIYNDLT</sequence>
<feature type="region of interest" description="Disordered" evidence="1">
    <location>
        <begin position="24"/>
        <end position="60"/>
    </location>
</feature>
<dbReference type="EMBL" id="ATLV01012311">
    <property type="status" value="NOT_ANNOTATED_CDS"/>
    <property type="molecule type" value="Genomic_DNA"/>
</dbReference>
<proteinExistence type="predicted"/>
<evidence type="ECO:0000313" key="2">
    <source>
        <dbReference type="EMBL" id="KFB36489.1"/>
    </source>
</evidence>
<dbReference type="Proteomes" id="UP000030765">
    <property type="component" value="Unassembled WGS sequence"/>
</dbReference>
<accession>A0A084VEU5</accession>
<evidence type="ECO:0000313" key="4">
    <source>
        <dbReference type="Proteomes" id="UP000030765"/>
    </source>
</evidence>
<reference evidence="3" key="2">
    <citation type="submission" date="2020-05" db="UniProtKB">
        <authorList>
            <consortium name="EnsemblMetazoa"/>
        </authorList>
    </citation>
    <scope>IDENTIFICATION</scope>
</reference>
<feature type="compositionally biased region" description="Polar residues" evidence="1">
    <location>
        <begin position="82"/>
        <end position="91"/>
    </location>
</feature>
<evidence type="ECO:0000313" key="3">
    <source>
        <dbReference type="EnsemblMetazoa" id="ASIC003619-PA"/>
    </source>
</evidence>
<organism evidence="2">
    <name type="scientific">Anopheles sinensis</name>
    <name type="common">Mosquito</name>
    <dbReference type="NCBI Taxonomy" id="74873"/>
    <lineage>
        <taxon>Eukaryota</taxon>
        <taxon>Metazoa</taxon>
        <taxon>Ecdysozoa</taxon>
        <taxon>Arthropoda</taxon>
        <taxon>Hexapoda</taxon>
        <taxon>Insecta</taxon>
        <taxon>Pterygota</taxon>
        <taxon>Neoptera</taxon>
        <taxon>Endopterygota</taxon>
        <taxon>Diptera</taxon>
        <taxon>Nematocera</taxon>
        <taxon>Culicoidea</taxon>
        <taxon>Culicidae</taxon>
        <taxon>Anophelinae</taxon>
        <taxon>Anopheles</taxon>
    </lineage>
</organism>